<dbReference type="GO" id="GO:0005667">
    <property type="term" value="C:transcription regulator complex"/>
    <property type="evidence" value="ECO:0007669"/>
    <property type="project" value="TreeGrafter"/>
</dbReference>
<feature type="domain" description="C2H2-type" evidence="7">
    <location>
        <begin position="215"/>
        <end position="244"/>
    </location>
</feature>
<dbReference type="FunFam" id="3.30.160.60:FF:000072">
    <property type="entry name" value="zinc finger protein 143 isoform X1"/>
    <property type="match status" value="1"/>
</dbReference>
<keyword evidence="3 5" id="KW-0863">Zinc-finger</keyword>
<dbReference type="FunCoup" id="K0KSI7">
    <property type="interactions" value="460"/>
</dbReference>
<keyword evidence="1" id="KW-0479">Metal-binding</keyword>
<feature type="compositionally biased region" description="Low complexity" evidence="6">
    <location>
        <begin position="148"/>
        <end position="175"/>
    </location>
</feature>
<dbReference type="GO" id="GO:0008270">
    <property type="term" value="F:zinc ion binding"/>
    <property type="evidence" value="ECO:0007669"/>
    <property type="project" value="UniProtKB-KW"/>
</dbReference>
<dbReference type="PANTHER" id="PTHR14003:SF19">
    <property type="entry name" value="YY2 TRANSCRIPTION FACTOR"/>
    <property type="match status" value="1"/>
</dbReference>
<dbReference type="InParanoid" id="K0KSI7"/>
<name>K0KSI7_WICCF</name>
<feature type="compositionally biased region" description="Polar residues" evidence="6">
    <location>
        <begin position="40"/>
        <end position="59"/>
    </location>
</feature>
<evidence type="ECO:0000256" key="1">
    <source>
        <dbReference type="ARBA" id="ARBA00022723"/>
    </source>
</evidence>
<evidence type="ECO:0000256" key="4">
    <source>
        <dbReference type="ARBA" id="ARBA00022833"/>
    </source>
</evidence>
<dbReference type="Gene3D" id="3.30.160.60">
    <property type="entry name" value="Classic Zinc Finger"/>
    <property type="match status" value="2"/>
</dbReference>
<dbReference type="eggNOG" id="KOG1721">
    <property type="taxonomic scope" value="Eukaryota"/>
</dbReference>
<organism evidence="8 9">
    <name type="scientific">Wickerhamomyces ciferrii (strain ATCC 14091 / BCRC 22168 / CBS 111 / JCM 3599 / NBRC 0793 / NRRL Y-1031 F-60-10)</name>
    <name type="common">Yeast</name>
    <name type="synonym">Pichia ciferrii</name>
    <dbReference type="NCBI Taxonomy" id="1206466"/>
    <lineage>
        <taxon>Eukaryota</taxon>
        <taxon>Fungi</taxon>
        <taxon>Dikarya</taxon>
        <taxon>Ascomycota</taxon>
        <taxon>Saccharomycotina</taxon>
        <taxon>Saccharomycetes</taxon>
        <taxon>Phaffomycetales</taxon>
        <taxon>Wickerhamomycetaceae</taxon>
        <taxon>Wickerhamomyces</taxon>
    </lineage>
</organism>
<dbReference type="InterPro" id="IPR036236">
    <property type="entry name" value="Znf_C2H2_sf"/>
</dbReference>
<dbReference type="GO" id="GO:0000785">
    <property type="term" value="C:chromatin"/>
    <property type="evidence" value="ECO:0007669"/>
    <property type="project" value="TreeGrafter"/>
</dbReference>
<feature type="region of interest" description="Disordered" evidence="6">
    <location>
        <begin position="131"/>
        <end position="186"/>
    </location>
</feature>
<protein>
    <submittedName>
        <fullName evidence="8">Zinc finger and SCAN domain-containing protein 20</fullName>
    </submittedName>
</protein>
<dbReference type="HOGENOM" id="CLU_069169_0_0_1"/>
<evidence type="ECO:0000256" key="2">
    <source>
        <dbReference type="ARBA" id="ARBA00022737"/>
    </source>
</evidence>
<dbReference type="AlphaFoldDB" id="K0KSI7"/>
<dbReference type="SUPFAM" id="SSF57667">
    <property type="entry name" value="beta-beta-alpha zinc fingers"/>
    <property type="match status" value="1"/>
</dbReference>
<proteinExistence type="predicted"/>
<evidence type="ECO:0000259" key="7">
    <source>
        <dbReference type="PROSITE" id="PS50157"/>
    </source>
</evidence>
<evidence type="ECO:0000256" key="3">
    <source>
        <dbReference type="ARBA" id="ARBA00022771"/>
    </source>
</evidence>
<evidence type="ECO:0000256" key="6">
    <source>
        <dbReference type="SAM" id="MobiDB-lite"/>
    </source>
</evidence>
<sequence>MSLLDANLSRLDNQKNISLPPISSIIKSIDQQQQQQPLPNVNSTSPNSRNNTLLQNQNPTFPSLVTNPSYQAPVIVTDNTNSYTYNTFRSLSQDSITSTSTPSIPLPIIPNQQSSIPYTNLPITQTLQIPQQRYHHDSSLSPSTQSHLTPSPTISNTSINSSTSPVSNTSLSQSLPNTTSQGNKRKYTCRTCTKSFTTSGHLARHSRIHTGERKHICPHPNCESRFARQDNCMQHYKTHLNNKLKRRKYTKKV</sequence>
<keyword evidence="4" id="KW-0862">Zinc</keyword>
<dbReference type="PROSITE" id="PS50157">
    <property type="entry name" value="ZINC_FINGER_C2H2_2"/>
    <property type="match status" value="2"/>
</dbReference>
<feature type="region of interest" description="Disordered" evidence="6">
    <location>
        <begin position="30"/>
        <end position="59"/>
    </location>
</feature>
<evidence type="ECO:0000313" key="8">
    <source>
        <dbReference type="EMBL" id="CCH44294.1"/>
    </source>
</evidence>
<keyword evidence="9" id="KW-1185">Reference proteome</keyword>
<feature type="compositionally biased region" description="Low complexity" evidence="6">
    <location>
        <begin position="30"/>
        <end position="39"/>
    </location>
</feature>
<dbReference type="GO" id="GO:0000981">
    <property type="term" value="F:DNA-binding transcription factor activity, RNA polymerase II-specific"/>
    <property type="evidence" value="ECO:0007669"/>
    <property type="project" value="UniProtKB-ARBA"/>
</dbReference>
<dbReference type="Proteomes" id="UP000009328">
    <property type="component" value="Unassembled WGS sequence"/>
</dbReference>
<dbReference type="PANTHER" id="PTHR14003">
    <property type="entry name" value="TRANSCRIPTIONAL REPRESSOR PROTEIN YY"/>
    <property type="match status" value="1"/>
</dbReference>
<evidence type="ECO:0000256" key="5">
    <source>
        <dbReference type="PROSITE-ProRule" id="PRU00042"/>
    </source>
</evidence>
<evidence type="ECO:0000313" key="9">
    <source>
        <dbReference type="Proteomes" id="UP000009328"/>
    </source>
</evidence>
<feature type="domain" description="C2H2-type" evidence="7">
    <location>
        <begin position="187"/>
        <end position="214"/>
    </location>
</feature>
<accession>K0KSI7</accession>
<comment type="caution">
    <text evidence="8">The sequence shown here is derived from an EMBL/GenBank/DDBJ whole genome shotgun (WGS) entry which is preliminary data.</text>
</comment>
<gene>
    <name evidence="8" type="ORF">BN7_3856</name>
</gene>
<dbReference type="SMART" id="SM00355">
    <property type="entry name" value="ZnF_C2H2"/>
    <property type="match status" value="2"/>
</dbReference>
<dbReference type="InterPro" id="IPR013087">
    <property type="entry name" value="Znf_C2H2_type"/>
</dbReference>
<reference evidence="8 9" key="1">
    <citation type="journal article" date="2012" name="Eukaryot. Cell">
        <title>Draft genome sequence of Wickerhamomyces ciferrii NRRL Y-1031 F-60-10.</title>
        <authorList>
            <person name="Schneider J."/>
            <person name="Andrea H."/>
            <person name="Blom J."/>
            <person name="Jaenicke S."/>
            <person name="Ruckert C."/>
            <person name="Schorsch C."/>
            <person name="Szczepanowski R."/>
            <person name="Farwick M."/>
            <person name="Goesmann A."/>
            <person name="Puhler A."/>
            <person name="Schaffer S."/>
            <person name="Tauch A."/>
            <person name="Kohler T."/>
            <person name="Brinkrolf K."/>
        </authorList>
    </citation>
    <scope>NUCLEOTIDE SEQUENCE [LARGE SCALE GENOMIC DNA]</scope>
    <source>
        <strain evidence="9">ATCC 14091 / BCRC 22168 / CBS 111 / JCM 3599 / NBRC 0793 / NRRL Y-1031 F-60-10</strain>
    </source>
</reference>
<keyword evidence="2" id="KW-0677">Repeat</keyword>
<dbReference type="GO" id="GO:0000978">
    <property type="term" value="F:RNA polymerase II cis-regulatory region sequence-specific DNA binding"/>
    <property type="evidence" value="ECO:0007669"/>
    <property type="project" value="TreeGrafter"/>
</dbReference>
<dbReference type="PROSITE" id="PS00028">
    <property type="entry name" value="ZINC_FINGER_C2H2_1"/>
    <property type="match status" value="2"/>
</dbReference>
<dbReference type="EMBL" id="CAIF01000120">
    <property type="protein sequence ID" value="CCH44294.1"/>
    <property type="molecule type" value="Genomic_DNA"/>
</dbReference>
<dbReference type="STRING" id="1206466.K0KSI7"/>